<keyword evidence="1" id="KW-0472">Membrane</keyword>
<protein>
    <recommendedName>
        <fullName evidence="2">EamA domain-containing protein</fullName>
    </recommendedName>
</protein>
<feature type="transmembrane region" description="Helical" evidence="1">
    <location>
        <begin position="46"/>
        <end position="67"/>
    </location>
</feature>
<dbReference type="InterPro" id="IPR000620">
    <property type="entry name" value="EamA_dom"/>
</dbReference>
<name>A0A644UXW7_9ZZZZ</name>
<feature type="transmembrane region" description="Helical" evidence="1">
    <location>
        <begin position="190"/>
        <end position="209"/>
    </location>
</feature>
<feature type="transmembrane region" description="Helical" evidence="1">
    <location>
        <begin position="271"/>
        <end position="289"/>
    </location>
</feature>
<feature type="transmembrane region" description="Helical" evidence="1">
    <location>
        <begin position="215"/>
        <end position="236"/>
    </location>
</feature>
<dbReference type="GO" id="GO:0016020">
    <property type="term" value="C:membrane"/>
    <property type="evidence" value="ECO:0007669"/>
    <property type="project" value="InterPro"/>
</dbReference>
<gene>
    <name evidence="3" type="ORF">SDC9_29888</name>
</gene>
<feature type="transmembrane region" description="Helical" evidence="1">
    <location>
        <begin position="248"/>
        <end position="265"/>
    </location>
</feature>
<feature type="domain" description="EamA" evidence="2">
    <location>
        <begin position="160"/>
        <end position="286"/>
    </location>
</feature>
<feature type="domain" description="EamA" evidence="2">
    <location>
        <begin position="20"/>
        <end position="148"/>
    </location>
</feature>
<dbReference type="AlphaFoldDB" id="A0A644UXW7"/>
<feature type="transmembrane region" description="Helical" evidence="1">
    <location>
        <begin position="79"/>
        <end position="101"/>
    </location>
</feature>
<comment type="caution">
    <text evidence="3">The sequence shown here is derived from an EMBL/GenBank/DDBJ whole genome shotgun (WGS) entry which is preliminary data.</text>
</comment>
<feature type="transmembrane region" description="Helical" evidence="1">
    <location>
        <begin position="159"/>
        <end position="178"/>
    </location>
</feature>
<dbReference type="PANTHER" id="PTHR22911:SF135">
    <property type="entry name" value="BLR4310 PROTEIN"/>
    <property type="match status" value="1"/>
</dbReference>
<organism evidence="3">
    <name type="scientific">bioreactor metagenome</name>
    <dbReference type="NCBI Taxonomy" id="1076179"/>
    <lineage>
        <taxon>unclassified sequences</taxon>
        <taxon>metagenomes</taxon>
        <taxon>ecological metagenomes</taxon>
    </lineage>
</organism>
<dbReference type="PANTHER" id="PTHR22911">
    <property type="entry name" value="ACYL-MALONYL CONDENSING ENZYME-RELATED"/>
    <property type="match status" value="1"/>
</dbReference>
<feature type="transmembrane region" description="Helical" evidence="1">
    <location>
        <begin position="21"/>
        <end position="40"/>
    </location>
</feature>
<dbReference type="EMBL" id="VSSQ01000182">
    <property type="protein sequence ID" value="MPL83929.1"/>
    <property type="molecule type" value="Genomic_DNA"/>
</dbReference>
<reference evidence="3" key="1">
    <citation type="submission" date="2019-08" db="EMBL/GenBank/DDBJ databases">
        <authorList>
            <person name="Kucharzyk K."/>
            <person name="Murdoch R.W."/>
            <person name="Higgins S."/>
            <person name="Loffler F."/>
        </authorList>
    </citation>
    <scope>NUCLEOTIDE SEQUENCE</scope>
</reference>
<accession>A0A644UXW7</accession>
<dbReference type="InterPro" id="IPR037185">
    <property type="entry name" value="EmrE-like"/>
</dbReference>
<evidence type="ECO:0000256" key="1">
    <source>
        <dbReference type="SAM" id="Phobius"/>
    </source>
</evidence>
<keyword evidence="1" id="KW-1133">Transmembrane helix</keyword>
<feature type="transmembrane region" description="Helical" evidence="1">
    <location>
        <begin position="107"/>
        <end position="126"/>
    </location>
</feature>
<dbReference type="Pfam" id="PF00892">
    <property type="entry name" value="EamA"/>
    <property type="match status" value="2"/>
</dbReference>
<feature type="transmembrane region" description="Helical" evidence="1">
    <location>
        <begin position="133"/>
        <end position="153"/>
    </location>
</feature>
<evidence type="ECO:0000259" key="2">
    <source>
        <dbReference type="Pfam" id="PF00892"/>
    </source>
</evidence>
<sequence length="296" mass="31697">MQPPSLARQSVMTRVSPRLMGIVIVLISAVMWSLAGPFVRMANLDIWSIVGWRSVFTALTLFVWIALRPPSEVPMQFGRGGMLVTLISTCASIAYVVALSWTTVANVMTIYATLPFIAGLMAFLWYRERVSGRFILAGMIALAGICTMVGGAAFTTRDLLGILIALVMTSAFALQLVVARRYPRLDSARMVAYAALLCIPLALPFMPLALPSGRALLACALYGAITTGLGYILVLIGGRLIGAGEAGFLSLIDVVLGPAWVWVFFGERMSALSILSAMTVLGAVVWYLGSGGLARR</sequence>
<dbReference type="SUPFAM" id="SSF103481">
    <property type="entry name" value="Multidrug resistance efflux transporter EmrE"/>
    <property type="match status" value="2"/>
</dbReference>
<proteinExistence type="predicted"/>
<evidence type="ECO:0000313" key="3">
    <source>
        <dbReference type="EMBL" id="MPL83929.1"/>
    </source>
</evidence>
<keyword evidence="1" id="KW-0812">Transmembrane</keyword>